<dbReference type="PANTHER" id="PTHR47679">
    <property type="entry name" value="PROTEIN TORNADO 1"/>
    <property type="match status" value="1"/>
</dbReference>
<dbReference type="PANTHER" id="PTHR47679:SF1">
    <property type="entry name" value="PROTEIN TORNADO 1"/>
    <property type="match status" value="1"/>
</dbReference>
<feature type="chain" id="PRO_5038384313" evidence="3">
    <location>
        <begin position="29"/>
        <end position="871"/>
    </location>
</feature>
<feature type="region of interest" description="Disordered" evidence="2">
    <location>
        <begin position="820"/>
        <end position="839"/>
    </location>
</feature>
<keyword evidence="1" id="KW-0150">Chloroplast</keyword>
<dbReference type="EMBL" id="JABFUD020000015">
    <property type="protein sequence ID" value="KAI5069475.1"/>
    <property type="molecule type" value="Genomic_DNA"/>
</dbReference>
<keyword evidence="3" id="KW-0732">Signal</keyword>
<evidence type="ECO:0000256" key="2">
    <source>
        <dbReference type="SAM" id="MobiDB-lite"/>
    </source>
</evidence>
<keyword evidence="1" id="KW-0934">Plastid</keyword>
<comment type="caution">
    <text evidence="4">The sequence shown here is derived from an EMBL/GenBank/DDBJ whole genome shotgun (WGS) entry which is preliminary data.</text>
</comment>
<dbReference type="InterPro" id="IPR027417">
    <property type="entry name" value="P-loop_NTPase"/>
</dbReference>
<feature type="compositionally biased region" description="Basic and acidic residues" evidence="2">
    <location>
        <begin position="826"/>
        <end position="837"/>
    </location>
</feature>
<reference evidence="4" key="1">
    <citation type="submission" date="2021-01" db="EMBL/GenBank/DDBJ databases">
        <title>Adiantum capillus-veneris genome.</title>
        <authorList>
            <person name="Fang Y."/>
            <person name="Liao Q."/>
        </authorList>
    </citation>
    <scope>NUCLEOTIDE SEQUENCE</scope>
    <source>
        <strain evidence="4">H3</strain>
        <tissue evidence="4">Leaf</tissue>
    </source>
</reference>
<dbReference type="OrthoDB" id="968660at2759"/>
<dbReference type="Proteomes" id="UP000886520">
    <property type="component" value="Chromosome 15"/>
</dbReference>
<dbReference type="Gene3D" id="3.40.50.300">
    <property type="entry name" value="P-loop containing nucleotide triphosphate hydrolases"/>
    <property type="match status" value="1"/>
</dbReference>
<evidence type="ECO:0000256" key="1">
    <source>
        <dbReference type="ARBA" id="ARBA00022528"/>
    </source>
</evidence>
<sequence>MTAPLCWTSFPFSLVVVLLPVLLDLSSSFLPSLRSDGRTIFSALRWNPDSVDYIRARGYSSWGTHGGDAVIPNLIHAVEDPSLQWGVDALFFFLSQAQFEQIVNLRLLATIPPVTALCLSSFTNALSEGFKLVPRSTVRLYLCGLPLSGKTSISRSLFKWSKGSLPIWSRLKGTKLSDRTRGIEVTIIESQLDRQRISVWDMAGQLEYHSFHDSMLPDLGDLAIPSLFLFIWNPFKMNDQGEFLRDAVGGKFVVKHPNDFRDDFKYWLKFLASKTPKSNVLKPNVVVVVTREDLGLPDMKVELHTIFESLRVEFEDYIHLDMEGFFQQVEISRTRDAPNSKESIEVAGSDLVKLLIGLQLACPRDNTQKDSDIFLPASLCGKARESLLPGIFPRLQVTLHNMLTTRGVNVELEQDVLAFADAGSRVLLEFCALEGRENFIDILVCSRHTSDEALEWVHEKPACIRGLKKGAKLLVDGTPNGIIYTWQTEPLADDNVVMLLGEAEVVKIIEAYMNSLKETAKDVLDLSVEKKSSKQKRPEFGTTESQKQIKALFHLMEANYAVTREIRKDVKEGKAGMKRLSQQVEDLRGAVLLRLYELVTFAKEGEAGKLPRMFVLTEEEGRVRRVVCRMVPGLHKLRLELLCECHNERAHLVNGQSGISITTLDEGLVKSGLPYIHGFLKVAYAATKIAAHVAVGCNDLIPDFTEVLANIVDAPEFGPSQPFSGFTDVGNPSSRIDLSSIQHWLFKVLSACGCTTSKLIYEHFRLSRIRYADSAVAWVCDKHCPEDKGSCYSVCVRAYVHAHTRAAMVHAMMRTEAMGNVGEGDAGNKDEGNRGSQDESVDNIGEFYLPPSCRFARDGVLCKHASSTHVG</sequence>
<organism evidence="4 5">
    <name type="scientific">Adiantum capillus-veneris</name>
    <name type="common">Maidenhair fern</name>
    <dbReference type="NCBI Taxonomy" id="13818"/>
    <lineage>
        <taxon>Eukaryota</taxon>
        <taxon>Viridiplantae</taxon>
        <taxon>Streptophyta</taxon>
        <taxon>Embryophyta</taxon>
        <taxon>Tracheophyta</taxon>
        <taxon>Polypodiopsida</taxon>
        <taxon>Polypodiidae</taxon>
        <taxon>Polypodiales</taxon>
        <taxon>Pteridineae</taxon>
        <taxon>Pteridaceae</taxon>
        <taxon>Vittarioideae</taxon>
        <taxon>Adiantum</taxon>
    </lineage>
</organism>
<evidence type="ECO:0000313" key="4">
    <source>
        <dbReference type="EMBL" id="KAI5069475.1"/>
    </source>
</evidence>
<dbReference type="SUPFAM" id="SSF52540">
    <property type="entry name" value="P-loop containing nucleoside triphosphate hydrolases"/>
    <property type="match status" value="1"/>
</dbReference>
<protein>
    <submittedName>
        <fullName evidence="4">Uncharacterized protein</fullName>
    </submittedName>
</protein>
<dbReference type="AlphaFoldDB" id="A0A9D4ZDI8"/>
<accession>A0A9D4ZDI8</accession>
<name>A0A9D4ZDI8_ADICA</name>
<evidence type="ECO:0000256" key="3">
    <source>
        <dbReference type="SAM" id="SignalP"/>
    </source>
</evidence>
<proteinExistence type="predicted"/>
<keyword evidence="5" id="KW-1185">Reference proteome</keyword>
<evidence type="ECO:0000313" key="5">
    <source>
        <dbReference type="Proteomes" id="UP000886520"/>
    </source>
</evidence>
<feature type="signal peptide" evidence="3">
    <location>
        <begin position="1"/>
        <end position="28"/>
    </location>
</feature>
<gene>
    <name evidence="4" type="ORF">GOP47_0015776</name>
</gene>